<dbReference type="Proteomes" id="UP000289152">
    <property type="component" value="Unassembled WGS sequence"/>
</dbReference>
<sequence>MTRTTRLNDSPTPTLIGTDEFTALGPEVQSLLAKCVPKLDIALTDIHRACWNRLTRRVPAATNSVEEARVSLAKVDLETARKGLDSLSYGVASAQYPTNDELVYHLESLREVSLDPMIGPMRPLLNDEQLSHLLITSWAKAVNPLVDGLIELLGSDPDPELVRRLLGIDVEEDSDSDDSHSTIRGCTYQGGKKGDSQP</sequence>
<accession>A0A4Q1BV10</accession>
<dbReference type="AlphaFoldDB" id="A0A4Q1BV10"/>
<keyword evidence="3" id="KW-1185">Reference proteome</keyword>
<evidence type="ECO:0000256" key="1">
    <source>
        <dbReference type="SAM" id="MobiDB-lite"/>
    </source>
</evidence>
<name>A0A4Q1BV10_TREME</name>
<dbReference type="EMBL" id="SDIL01000005">
    <property type="protein sequence ID" value="RXK41888.1"/>
    <property type="molecule type" value="Genomic_DNA"/>
</dbReference>
<feature type="region of interest" description="Disordered" evidence="1">
    <location>
        <begin position="170"/>
        <end position="198"/>
    </location>
</feature>
<dbReference type="VEuPathDB" id="FungiDB:TREMEDRAFT_59947"/>
<evidence type="ECO:0000313" key="2">
    <source>
        <dbReference type="EMBL" id="RXK41888.1"/>
    </source>
</evidence>
<comment type="caution">
    <text evidence="2">The sequence shown here is derived from an EMBL/GenBank/DDBJ whole genome shotgun (WGS) entry which is preliminary data.</text>
</comment>
<reference evidence="2 3" key="1">
    <citation type="submission" date="2016-06" db="EMBL/GenBank/DDBJ databases">
        <title>Evolution of pathogenesis and genome organization in the Tremellales.</title>
        <authorList>
            <person name="Cuomo C."/>
            <person name="Litvintseva A."/>
            <person name="Heitman J."/>
            <person name="Chen Y."/>
            <person name="Sun S."/>
            <person name="Springer D."/>
            <person name="Dromer F."/>
            <person name="Young S."/>
            <person name="Zeng Q."/>
            <person name="Chapman S."/>
            <person name="Gujja S."/>
            <person name="Saif S."/>
            <person name="Birren B."/>
        </authorList>
    </citation>
    <scope>NUCLEOTIDE SEQUENCE [LARGE SCALE GENOMIC DNA]</scope>
    <source>
        <strain evidence="2 3">ATCC 28783</strain>
    </source>
</reference>
<evidence type="ECO:0000313" key="3">
    <source>
        <dbReference type="Proteomes" id="UP000289152"/>
    </source>
</evidence>
<protein>
    <submittedName>
        <fullName evidence="2">Uncharacterized protein</fullName>
    </submittedName>
</protein>
<organism evidence="2 3">
    <name type="scientific">Tremella mesenterica</name>
    <name type="common">Jelly fungus</name>
    <dbReference type="NCBI Taxonomy" id="5217"/>
    <lineage>
        <taxon>Eukaryota</taxon>
        <taxon>Fungi</taxon>
        <taxon>Dikarya</taxon>
        <taxon>Basidiomycota</taxon>
        <taxon>Agaricomycotina</taxon>
        <taxon>Tremellomycetes</taxon>
        <taxon>Tremellales</taxon>
        <taxon>Tremellaceae</taxon>
        <taxon>Tremella</taxon>
    </lineage>
</organism>
<proteinExistence type="predicted"/>
<gene>
    <name evidence="2" type="ORF">M231_00887</name>
</gene>
<dbReference type="InParanoid" id="A0A4Q1BV10"/>